<name>I1PL70_ORYGL</name>
<dbReference type="Proteomes" id="UP000007306">
    <property type="component" value="Chromosome 4"/>
</dbReference>
<organism evidence="2 3">
    <name type="scientific">Oryza glaberrima</name>
    <name type="common">African rice</name>
    <dbReference type="NCBI Taxonomy" id="4538"/>
    <lineage>
        <taxon>Eukaryota</taxon>
        <taxon>Viridiplantae</taxon>
        <taxon>Streptophyta</taxon>
        <taxon>Embryophyta</taxon>
        <taxon>Tracheophyta</taxon>
        <taxon>Spermatophyta</taxon>
        <taxon>Magnoliopsida</taxon>
        <taxon>Liliopsida</taxon>
        <taxon>Poales</taxon>
        <taxon>Poaceae</taxon>
        <taxon>BOP clade</taxon>
        <taxon>Oryzoideae</taxon>
        <taxon>Oryzeae</taxon>
        <taxon>Oryzinae</taxon>
        <taxon>Oryza</taxon>
    </lineage>
</organism>
<dbReference type="Gramene" id="ORGLA04G0093900.1">
    <property type="protein sequence ID" value="ORGLA04G0093900.1"/>
    <property type="gene ID" value="ORGLA04G0093900"/>
</dbReference>
<feature type="region of interest" description="Disordered" evidence="1">
    <location>
        <begin position="27"/>
        <end position="102"/>
    </location>
</feature>
<reference evidence="2 3" key="2">
    <citation type="submission" date="2018-04" db="EMBL/GenBank/DDBJ databases">
        <title>OglaRS2 (Oryza glaberrima Reference Sequence Version 2).</title>
        <authorList>
            <person name="Zhang J."/>
            <person name="Kudrna D."/>
            <person name="Lee S."/>
            <person name="Talag J."/>
            <person name="Rajasekar S."/>
            <person name="Wing R.A."/>
        </authorList>
    </citation>
    <scope>NUCLEOTIDE SEQUENCE [LARGE SCALE GENOMIC DNA]</scope>
    <source>
        <strain evidence="2 3">cv. IRGC 96717</strain>
    </source>
</reference>
<proteinExistence type="predicted"/>
<protein>
    <submittedName>
        <fullName evidence="2">Uncharacterized protein</fullName>
    </submittedName>
</protein>
<evidence type="ECO:0000256" key="1">
    <source>
        <dbReference type="SAM" id="MobiDB-lite"/>
    </source>
</evidence>
<keyword evidence="3" id="KW-1185">Reference proteome</keyword>
<accession>I1PL70</accession>
<dbReference type="AlphaFoldDB" id="I1PL70"/>
<dbReference type="HOGENOM" id="CLU_1654905_0_0_1"/>
<evidence type="ECO:0000313" key="3">
    <source>
        <dbReference type="Proteomes" id="UP000007306"/>
    </source>
</evidence>
<dbReference type="EnsemblPlants" id="ORGLA04G0093900.1">
    <property type="protein sequence ID" value="ORGLA04G0093900.1"/>
    <property type="gene ID" value="ORGLA04G0093900"/>
</dbReference>
<sequence length="160" mass="17200">MGDWIFAPESKSSTTVVLVRERLGRASYQAPNDESYGRAAARQAYHTDEVPPSAANADLSTPPSTRSRSRSRAPHRLTSLPSPATRLTALRGRGNGGTRAAEPRDGAWASCCLLGLGFRAARPKISGRSARGRGGLHQLGVSYRVGISLFTISHLRVEFN</sequence>
<reference evidence="2" key="1">
    <citation type="submission" date="2015-06" db="UniProtKB">
        <authorList>
            <consortium name="EnsemblPlants"/>
        </authorList>
    </citation>
    <scope>IDENTIFICATION</scope>
</reference>
<evidence type="ECO:0000313" key="2">
    <source>
        <dbReference type="EnsemblPlants" id="ORGLA04G0093900.1"/>
    </source>
</evidence>